<dbReference type="Pfam" id="PF00652">
    <property type="entry name" value="Ricin_B_lectin"/>
    <property type="match status" value="1"/>
</dbReference>
<proteinExistence type="predicted"/>
<evidence type="ECO:0000259" key="2">
    <source>
        <dbReference type="SMART" id="SM00458"/>
    </source>
</evidence>
<feature type="signal peptide" evidence="1">
    <location>
        <begin position="1"/>
        <end position="27"/>
    </location>
</feature>
<dbReference type="CDD" id="cd23418">
    <property type="entry name" value="beta-trefoil_Ricin_XLN-like"/>
    <property type="match status" value="1"/>
</dbReference>
<evidence type="ECO:0000313" key="3">
    <source>
        <dbReference type="EMBL" id="CCH34808.1"/>
    </source>
</evidence>
<keyword evidence="1" id="KW-0732">Signal</keyword>
<dbReference type="PROSITE" id="PS50231">
    <property type="entry name" value="RICIN_B_LECTIN"/>
    <property type="match status" value="1"/>
</dbReference>
<dbReference type="KEGG" id="sesp:BN6_75830"/>
<dbReference type="Gene3D" id="2.80.10.50">
    <property type="match status" value="1"/>
</dbReference>
<dbReference type="Proteomes" id="UP000006281">
    <property type="component" value="Chromosome"/>
</dbReference>
<dbReference type="STRING" id="1179773.BN6_75830"/>
<reference evidence="3 4" key="1">
    <citation type="journal article" date="2012" name="BMC Genomics">
        <title>Complete genome sequence of Saccharothrix espanaensis DSM 44229T and comparison to the other completely sequenced Pseudonocardiaceae.</title>
        <authorList>
            <person name="Strobel T."/>
            <person name="Al-Dilaimi A."/>
            <person name="Blom J."/>
            <person name="Gessner A."/>
            <person name="Kalinowski J."/>
            <person name="Luzhetska M."/>
            <person name="Puhler A."/>
            <person name="Szczepanowski R."/>
            <person name="Bechthold A."/>
            <person name="Ruckert C."/>
        </authorList>
    </citation>
    <scope>NUCLEOTIDE SEQUENCE [LARGE SCALE GENOMIC DNA]</scope>
    <source>
        <strain evidence="4">ATCC 51144 / DSM 44229 / JCM 9112 / NBRC 15066 / NRRL 15764</strain>
    </source>
</reference>
<name>K0KE38_SACES</name>
<dbReference type="EMBL" id="HE804045">
    <property type="protein sequence ID" value="CCH34808.1"/>
    <property type="molecule type" value="Genomic_DNA"/>
</dbReference>
<dbReference type="SMART" id="SM00458">
    <property type="entry name" value="RICIN"/>
    <property type="match status" value="1"/>
</dbReference>
<organism evidence="3 4">
    <name type="scientific">Saccharothrix espanaensis (strain ATCC 51144 / DSM 44229 / JCM 9112 / NBRC 15066 / NRRL 15764)</name>
    <dbReference type="NCBI Taxonomy" id="1179773"/>
    <lineage>
        <taxon>Bacteria</taxon>
        <taxon>Bacillati</taxon>
        <taxon>Actinomycetota</taxon>
        <taxon>Actinomycetes</taxon>
        <taxon>Pseudonocardiales</taxon>
        <taxon>Pseudonocardiaceae</taxon>
        <taxon>Saccharothrix</taxon>
    </lineage>
</organism>
<dbReference type="eggNOG" id="COG2730">
    <property type="taxonomic scope" value="Bacteria"/>
</dbReference>
<dbReference type="AlphaFoldDB" id="K0KE38"/>
<evidence type="ECO:0000256" key="1">
    <source>
        <dbReference type="SAM" id="SignalP"/>
    </source>
</evidence>
<dbReference type="SUPFAM" id="SSF50370">
    <property type="entry name" value="Ricin B-like lectins"/>
    <property type="match status" value="1"/>
</dbReference>
<dbReference type="PATRIC" id="fig|1179773.3.peg.7654"/>
<protein>
    <recommendedName>
        <fullName evidence="2">Ricin B lectin domain-containing protein</fullName>
    </recommendedName>
</protein>
<accession>K0KE38</accession>
<dbReference type="InterPro" id="IPR000772">
    <property type="entry name" value="Ricin_B_lectin"/>
</dbReference>
<feature type="chain" id="PRO_5038651507" description="Ricin B lectin domain-containing protein" evidence="1">
    <location>
        <begin position="28"/>
        <end position="170"/>
    </location>
</feature>
<dbReference type="InterPro" id="IPR035992">
    <property type="entry name" value="Ricin_B-like_lectins"/>
</dbReference>
<feature type="domain" description="Ricin B lectin" evidence="2">
    <location>
        <begin position="44"/>
        <end position="170"/>
    </location>
</feature>
<sequence>MWGRLRSIFAVLVLVTAALTTSGGVGVATPQVSAAARPAPLPVEDWRSQMHHKCLEVLSFDPANGAHAGMWDCWGGANQKWYWGNDGEIRSRFHNKCLEVLGLDPANGARVGLWDCWGGANQKWYVANNGEIRSKMHHKCLEVLSFDPANGARVGMWDCWGGSNQKWYPA</sequence>
<keyword evidence="4" id="KW-1185">Reference proteome</keyword>
<evidence type="ECO:0000313" key="4">
    <source>
        <dbReference type="Proteomes" id="UP000006281"/>
    </source>
</evidence>
<dbReference type="HOGENOM" id="CLU_095794_1_0_11"/>
<gene>
    <name evidence="3" type="ordered locus">BN6_75830</name>
</gene>